<keyword evidence="4" id="KW-1185">Reference proteome</keyword>
<dbReference type="RefSeq" id="WP_227006893.1">
    <property type="nucleotide sequence ID" value="NZ_AQGW01000013.1"/>
</dbReference>
<gene>
    <name evidence="2" type="ORF">PCAR9_A31163</name>
    <name evidence="1" type="ORF">PCARR_a2508</name>
</gene>
<evidence type="ECO:0000313" key="4">
    <source>
        <dbReference type="Proteomes" id="UP000615003"/>
    </source>
</evidence>
<dbReference type="Proteomes" id="UP000615003">
    <property type="component" value="Unassembled WGS sequence"/>
</dbReference>
<evidence type="ECO:0000313" key="2">
    <source>
        <dbReference type="EMBL" id="SOU41965.1"/>
    </source>
</evidence>
<dbReference type="EMBL" id="AQGW01000013">
    <property type="protein sequence ID" value="MBE0380825.1"/>
    <property type="molecule type" value="Genomic_DNA"/>
</dbReference>
<dbReference type="GeneID" id="93664660"/>
<dbReference type="Proteomes" id="UP000238288">
    <property type="component" value="Chromosome PCAR9a"/>
</dbReference>
<evidence type="ECO:0008006" key="5">
    <source>
        <dbReference type="Google" id="ProtNLM"/>
    </source>
</evidence>
<evidence type="ECO:0000313" key="1">
    <source>
        <dbReference type="EMBL" id="MBE0380825.1"/>
    </source>
</evidence>
<name>A0A2K4XCB6_PSEVC</name>
<dbReference type="PROSITE" id="PS51257">
    <property type="entry name" value="PROKAR_LIPOPROTEIN"/>
    <property type="match status" value="1"/>
</dbReference>
<evidence type="ECO:0000313" key="3">
    <source>
        <dbReference type="Proteomes" id="UP000238288"/>
    </source>
</evidence>
<proteinExistence type="predicted"/>
<reference evidence="1 4" key="1">
    <citation type="submission" date="2015-06" db="EMBL/GenBank/DDBJ databases">
        <title>Genome sequence of Pseudoalteromonas carrageenovora.</title>
        <authorList>
            <person name="Xie B.-B."/>
            <person name="Rong J.-C."/>
            <person name="Qin Q.-L."/>
            <person name="Zhang Y.-Z."/>
        </authorList>
    </citation>
    <scope>NUCLEOTIDE SEQUENCE [LARGE SCALE GENOMIC DNA]</scope>
    <source>
        <strain evidence="1 4">IAM 12662</strain>
    </source>
</reference>
<reference evidence="2 3" key="2">
    <citation type="submission" date="2017-11" db="EMBL/GenBank/DDBJ databases">
        <authorList>
            <person name="Han C.G."/>
        </authorList>
    </citation>
    <scope>NUCLEOTIDE SEQUENCE [LARGE SCALE GENOMIC DNA]</scope>
    <source>
        <strain evidence="3">ATCC 43555</strain>
        <strain evidence="2">ATCC43555</strain>
    </source>
</reference>
<accession>A0A2K4XCB6</accession>
<protein>
    <recommendedName>
        <fullName evidence="5">Lipoprotein</fullName>
    </recommendedName>
</protein>
<dbReference type="EMBL" id="LT965928">
    <property type="protein sequence ID" value="SOU41965.1"/>
    <property type="molecule type" value="Genomic_DNA"/>
</dbReference>
<sequence>MKIKAFIIFTLLLFIYGCLDIESEIEQANRLAKTYHLNIKTDNPKQSYSKDFTEEEGSLANVEVTITSLDSAPETLDGIESALRVYPEGFISEVIDTIYIAGSITIEGAAAGGTYGSRWIALSNVAQWNGTKANYENAHRGVHHELSSLIFNNSPFSVMTWQSLLSRDWKPAKSNFEALTKDELAPDYSAGFLSDYGKTSMGNDFNTYAEFAFAEPEKLRELAATYPVIANKLSVFITAYTQIFPEYQQGFEEYFTNTGLSDVAIKPDNVEITIHSDFSNIKPQIIH</sequence>
<dbReference type="Gene3D" id="3.40.390.70">
    <property type="match status" value="1"/>
</dbReference>
<organism evidence="2 3">
    <name type="scientific">Pseudoalteromonas carrageenovora IAM 12662</name>
    <dbReference type="NCBI Taxonomy" id="1314868"/>
    <lineage>
        <taxon>Bacteria</taxon>
        <taxon>Pseudomonadati</taxon>
        <taxon>Pseudomonadota</taxon>
        <taxon>Gammaproteobacteria</taxon>
        <taxon>Alteromonadales</taxon>
        <taxon>Pseudoalteromonadaceae</taxon>
        <taxon>Pseudoalteromonas</taxon>
    </lineage>
</organism>
<dbReference type="AlphaFoldDB" id="A0A2K4XCB6"/>